<dbReference type="SMART" id="SM00320">
    <property type="entry name" value="WD40"/>
    <property type="match status" value="1"/>
</dbReference>
<dbReference type="InterPro" id="IPR016902">
    <property type="entry name" value="Vps41"/>
</dbReference>
<dbReference type="InterPro" id="IPR011990">
    <property type="entry name" value="TPR-like_helical_dom_sf"/>
</dbReference>
<accession>A0A1L0CZU4</accession>
<dbReference type="GO" id="GO:0006623">
    <property type="term" value="P:protein targeting to vacuole"/>
    <property type="evidence" value="ECO:0007669"/>
    <property type="project" value="InterPro"/>
</dbReference>
<evidence type="ECO:0000256" key="3">
    <source>
        <dbReference type="ARBA" id="ARBA00022927"/>
    </source>
</evidence>
<evidence type="ECO:0000256" key="1">
    <source>
        <dbReference type="ARBA" id="ARBA00009582"/>
    </source>
</evidence>
<dbReference type="SUPFAM" id="SSF50978">
    <property type="entry name" value="WD40 repeat-like"/>
    <property type="match status" value="1"/>
</dbReference>
<feature type="compositionally biased region" description="Polar residues" evidence="6">
    <location>
        <begin position="63"/>
        <end position="76"/>
    </location>
</feature>
<dbReference type="AlphaFoldDB" id="A0A1L0CZU4"/>
<dbReference type="GO" id="GO:0016236">
    <property type="term" value="P:macroautophagy"/>
    <property type="evidence" value="ECO:0007669"/>
    <property type="project" value="TreeGrafter"/>
</dbReference>
<dbReference type="InterPro" id="IPR001680">
    <property type="entry name" value="WD40_rpt"/>
</dbReference>
<evidence type="ECO:0000256" key="4">
    <source>
        <dbReference type="PIRNR" id="PIRNR028921"/>
    </source>
</evidence>
<dbReference type="PROSITE" id="PS50236">
    <property type="entry name" value="CHCR"/>
    <property type="match status" value="1"/>
</dbReference>
<dbReference type="InterPro" id="IPR015943">
    <property type="entry name" value="WD40/YVTN_repeat-like_dom_sf"/>
</dbReference>
<dbReference type="Gene3D" id="1.25.40.10">
    <property type="entry name" value="Tetratricopeptide repeat domain"/>
    <property type="match status" value="1"/>
</dbReference>
<feature type="region of interest" description="Disordered" evidence="6">
    <location>
        <begin position="1"/>
        <end position="148"/>
    </location>
</feature>
<dbReference type="InterPro" id="IPR000547">
    <property type="entry name" value="Clathrin_H-chain/VPS_repeat"/>
</dbReference>
<feature type="compositionally biased region" description="Basic and acidic residues" evidence="6">
    <location>
        <begin position="97"/>
        <end position="106"/>
    </location>
</feature>
<dbReference type="GO" id="GO:0005770">
    <property type="term" value="C:late endosome"/>
    <property type="evidence" value="ECO:0007669"/>
    <property type="project" value="UniProtKB-UniRule"/>
</dbReference>
<evidence type="ECO:0000256" key="6">
    <source>
        <dbReference type="SAM" id="MobiDB-lite"/>
    </source>
</evidence>
<dbReference type="EMBL" id="LT635764">
    <property type="protein sequence ID" value="SGZ49748.1"/>
    <property type="molecule type" value="Genomic_DNA"/>
</dbReference>
<evidence type="ECO:0000313" key="8">
    <source>
        <dbReference type="EMBL" id="SGZ49748.1"/>
    </source>
</evidence>
<dbReference type="Pfam" id="PF23411">
    <property type="entry name" value="Beta-prop_Vps41"/>
    <property type="match status" value="1"/>
</dbReference>
<dbReference type="GO" id="GO:0009267">
    <property type="term" value="P:cellular response to starvation"/>
    <property type="evidence" value="ECO:0007669"/>
    <property type="project" value="TreeGrafter"/>
</dbReference>
<dbReference type="PIRSF" id="PIRSF028921">
    <property type="entry name" value="VPS41"/>
    <property type="match status" value="1"/>
</dbReference>
<dbReference type="GO" id="GO:0034058">
    <property type="term" value="P:endosomal vesicle fusion"/>
    <property type="evidence" value="ECO:0007669"/>
    <property type="project" value="UniProtKB-UniRule"/>
</dbReference>
<dbReference type="PANTHER" id="PTHR12616">
    <property type="entry name" value="VACUOLAR PROTEIN SORTING VPS41"/>
    <property type="match status" value="1"/>
</dbReference>
<comment type="function">
    <text evidence="4">Required for vacuolar assembly and vacuolar traffic.</text>
</comment>
<dbReference type="InterPro" id="IPR036322">
    <property type="entry name" value="WD40_repeat_dom_sf"/>
</dbReference>
<evidence type="ECO:0000256" key="2">
    <source>
        <dbReference type="ARBA" id="ARBA00022448"/>
    </source>
</evidence>
<dbReference type="InterPro" id="IPR045111">
    <property type="entry name" value="Vps41/Vps8"/>
</dbReference>
<dbReference type="Gene3D" id="2.130.10.10">
    <property type="entry name" value="YVTN repeat-like/Quinoprotein amine dehydrogenase"/>
    <property type="match status" value="1"/>
</dbReference>
<feature type="compositionally biased region" description="Acidic residues" evidence="6">
    <location>
        <begin position="107"/>
        <end position="142"/>
    </location>
</feature>
<evidence type="ECO:0000313" key="9">
    <source>
        <dbReference type="Proteomes" id="UP000182259"/>
    </source>
</evidence>
<keyword evidence="4" id="KW-0926">Vacuole</keyword>
<keyword evidence="3 4" id="KW-0653">Protein transport</keyword>
<sequence>MSVLPVNSLNTDGKPEVLNGNLRTESDAGDVNDTAHQATDKKEVDGEVEVENEAKQGKDSENENLSTPGNEMNSDSSDADETVVENGTSSQPADGIEDGKDEKGPKDEDDEDKKDNGHDEEEEEEEEEEEDEDNEDEEDDEPPTFKYTRLKGLPANFFTNHPVSTATFNEKVFLFGTHTGLIHLALPDMTPLRTFKGHNASVLSLYTDGTYFASGSMDGTIIIGSVVDEKDIVKFDFKRPIHAVVLDKNYLKSKTFVYGGMSEEVTLCSRNWLDQRVDTVLERNKGPIVGINTIDDLIFWMNDSGITFYHIMSRQVVTVIANPSDSFRSDLYWPRVSFPETDRVLIAWGNYIWSLRVSIKGSSNGGNGAGTSIKSRYFPPAPSLSFRATQDKKVEIEHVFKVDYLISGIASFKDDYWIVLAYNQPEKDEETGEYTPAHPDLKLLSSMDGTTKYEEEIGLESGENLGLNDYHLGHYIGNTGNQYFIFSARAGVIAEQVQLSDRLLWYLEHGLFYKAWEMSQHIVLPEKRLGFGVKHLDELVKRNDWESATKWIKSLFNVGTQFLPTGDAKSTLATGTSSVLKEEDMELLAKEVSSQWNMWSTIFMKTGHVEELTLVIPTDPRWNLPKSTYSAILKYWLRKDQSERIFELLNVWELELYDFQEVTSTIEEILEKQPDNDRLRRQLCKLYERSFEPSKAVSHLEKLKDPNIISFLASNHILLAFMADLPKFVMLRFPNPHDFERLPIAEIQKKLEDITKILVESRHEISPKSILKLMFENSLDIVNYFYLEELLEIDELLVKGFEDDIIRLYSQYNRPKLLPFLTSNHNYQISKAIEICELNALVDELVFLLSQVGENKKALTLILEELEDPQRAIAFAKRQNDQEIWSLVLEHSFSRPLFIKALIESADEKSSAFYNPITILQKWIRISRLKA</sequence>
<dbReference type="InterPro" id="IPR057780">
    <property type="entry name" value="Beta-prop_Vps41"/>
</dbReference>
<feature type="compositionally biased region" description="Polar residues" evidence="6">
    <location>
        <begin position="1"/>
        <end position="11"/>
    </location>
</feature>
<comment type="subcellular location">
    <subcellularLocation>
        <location evidence="4">Vacuole</location>
    </subcellularLocation>
</comment>
<dbReference type="Pfam" id="PF23556">
    <property type="entry name" value="TPR_Vps41"/>
    <property type="match status" value="1"/>
</dbReference>
<protein>
    <recommendedName>
        <fullName evidence="4">Vacuolar protein sorting-associated protein 41</fullName>
    </recommendedName>
</protein>
<feature type="domain" description="Vps41 beta-propeller" evidence="7">
    <location>
        <begin position="146"/>
        <end position="495"/>
    </location>
</feature>
<evidence type="ECO:0000259" key="7">
    <source>
        <dbReference type="Pfam" id="PF23411"/>
    </source>
</evidence>
<evidence type="ECO:0000256" key="5">
    <source>
        <dbReference type="PROSITE-ProRule" id="PRU01006"/>
    </source>
</evidence>
<feature type="repeat" description="CHCR" evidence="5">
    <location>
        <begin position="758"/>
        <end position="901"/>
    </location>
</feature>
<gene>
    <name evidence="8" type="ORF">SAMEA4029009_CIC11G00000004335</name>
</gene>
<comment type="similarity">
    <text evidence="1 4">Belongs to the VPS41 family.</text>
</comment>
<name>A0A1L0CZU4_9ASCO</name>
<organism evidence="8 9">
    <name type="scientific">Sungouiella intermedia</name>
    <dbReference type="NCBI Taxonomy" id="45354"/>
    <lineage>
        <taxon>Eukaryota</taxon>
        <taxon>Fungi</taxon>
        <taxon>Dikarya</taxon>
        <taxon>Ascomycota</taxon>
        <taxon>Saccharomycotina</taxon>
        <taxon>Pichiomycetes</taxon>
        <taxon>Metschnikowiaceae</taxon>
        <taxon>Sungouiella</taxon>
    </lineage>
</organism>
<dbReference type="PANTHER" id="PTHR12616:SF1">
    <property type="entry name" value="VACUOLAR PROTEIN SORTING-ASSOCIATED PROTEIN 41 HOMOLOG"/>
    <property type="match status" value="1"/>
</dbReference>
<proteinExistence type="inferred from homology"/>
<feature type="compositionally biased region" description="Basic and acidic residues" evidence="6">
    <location>
        <begin position="52"/>
        <end position="61"/>
    </location>
</feature>
<dbReference type="GO" id="GO:0030897">
    <property type="term" value="C:HOPS complex"/>
    <property type="evidence" value="ECO:0007669"/>
    <property type="project" value="UniProtKB-UniRule"/>
</dbReference>
<dbReference type="GO" id="GO:0000329">
    <property type="term" value="C:fungal-type vacuole membrane"/>
    <property type="evidence" value="ECO:0007669"/>
    <property type="project" value="UniProtKB-UniRule"/>
</dbReference>
<dbReference type="Proteomes" id="UP000182259">
    <property type="component" value="Chromosome I"/>
</dbReference>
<dbReference type="SMART" id="SM00299">
    <property type="entry name" value="CLH"/>
    <property type="match status" value="1"/>
</dbReference>
<reference evidence="8 9" key="1">
    <citation type="submission" date="2016-10" db="EMBL/GenBank/DDBJ databases">
        <authorList>
            <person name="de Groot N.N."/>
        </authorList>
    </citation>
    <scope>NUCLEOTIDE SEQUENCE [LARGE SCALE GENOMIC DNA]</scope>
    <source>
        <strain evidence="8 9">PYCC 4715</strain>
    </source>
</reference>
<keyword evidence="2 4" id="KW-0813">Transport</keyword>